<dbReference type="Pfam" id="PF12704">
    <property type="entry name" value="MacB_PCD"/>
    <property type="match status" value="1"/>
</dbReference>
<keyword evidence="2" id="KW-1003">Cell membrane</keyword>
<evidence type="ECO:0000256" key="2">
    <source>
        <dbReference type="ARBA" id="ARBA00022475"/>
    </source>
</evidence>
<keyword evidence="4 8" id="KW-1133">Transmembrane helix</keyword>
<evidence type="ECO:0000256" key="6">
    <source>
        <dbReference type="ARBA" id="ARBA00038076"/>
    </source>
</evidence>
<evidence type="ECO:0000313" key="12">
    <source>
        <dbReference type="Proteomes" id="UP000805614"/>
    </source>
</evidence>
<dbReference type="InterPro" id="IPR050250">
    <property type="entry name" value="Macrolide_Exporter_MacB"/>
</dbReference>
<evidence type="ECO:0000256" key="5">
    <source>
        <dbReference type="ARBA" id="ARBA00023136"/>
    </source>
</evidence>
<feature type="transmembrane region" description="Helical" evidence="8">
    <location>
        <begin position="307"/>
        <end position="332"/>
    </location>
</feature>
<organism evidence="11 12">
    <name type="scientific">Actinomadura alba</name>
    <dbReference type="NCBI Taxonomy" id="406431"/>
    <lineage>
        <taxon>Bacteria</taxon>
        <taxon>Bacillati</taxon>
        <taxon>Actinomycetota</taxon>
        <taxon>Actinomycetes</taxon>
        <taxon>Streptosporangiales</taxon>
        <taxon>Thermomonosporaceae</taxon>
        <taxon>Actinomadura</taxon>
    </lineage>
</organism>
<feature type="transmembrane region" description="Helical" evidence="8">
    <location>
        <begin position="391"/>
        <end position="414"/>
    </location>
</feature>
<feature type="transmembrane region" description="Helical" evidence="8">
    <location>
        <begin position="353"/>
        <end position="379"/>
    </location>
</feature>
<accession>A0ABR7LT79</accession>
<dbReference type="Proteomes" id="UP000805614">
    <property type="component" value="Unassembled WGS sequence"/>
</dbReference>
<evidence type="ECO:0000256" key="3">
    <source>
        <dbReference type="ARBA" id="ARBA00022692"/>
    </source>
</evidence>
<dbReference type="PANTHER" id="PTHR30572">
    <property type="entry name" value="MEMBRANE COMPONENT OF TRANSPORTER-RELATED"/>
    <property type="match status" value="1"/>
</dbReference>
<sequence>MSAVEVLRFALRGLAANKLRSGLTTLGILIGVGAVILLVAVGNGSSVQIKESIQRLGANSLTITKSTTGGGFGGPGAGFGGRAGRFGGGAAAQQQSSGPRTQAHDLTLADAQALTGTGEAPSVKSASPVVNAPATPATYVGTSATINQFVGTHPAYFTAANKSIARGSSFTADDVTSGRKVVVIGSSLADDLFGTVDPLGKQINVGGIRFIVTGVLEESGSSSSAFQDADSVAIAPLPAVQESLTGYGGLDQIVVEARASEVVDAAQSEVTAILQQRHDITGGAADDFQVMNQASVQSAVGEATRTFTVLLGAVAAISLLVGGIGITNIMLVTVTERTREIGVRKAIGAPKGAILSQFIAEATVLSLVGGLAGVAAGVIGAQFSIVGVTPVIVPSSILLALGVSVAIGLFFGSYPASRAASLRPIEALRHE</sequence>
<reference evidence="11 12" key="1">
    <citation type="submission" date="2020-06" db="EMBL/GenBank/DDBJ databases">
        <title>Actinomadura xiongansis sp. nov., isolated from soil of Baiyangdian.</title>
        <authorList>
            <person name="Zhang X."/>
        </authorList>
    </citation>
    <scope>NUCLEOTIDE SEQUENCE [LARGE SCALE GENOMIC DNA]</scope>
    <source>
        <strain evidence="11 12">HBUM206468</strain>
    </source>
</reference>
<keyword evidence="12" id="KW-1185">Reference proteome</keyword>
<protein>
    <submittedName>
        <fullName evidence="11">ABC transporter permease</fullName>
    </submittedName>
</protein>
<dbReference type="Pfam" id="PF02687">
    <property type="entry name" value="FtsX"/>
    <property type="match status" value="1"/>
</dbReference>
<gene>
    <name evidence="11" type="ORF">HKK74_21515</name>
</gene>
<feature type="compositionally biased region" description="Low complexity" evidence="7">
    <location>
        <begin position="91"/>
        <end position="100"/>
    </location>
</feature>
<dbReference type="EMBL" id="JABVEC010000016">
    <property type="protein sequence ID" value="MBC6468053.1"/>
    <property type="molecule type" value="Genomic_DNA"/>
</dbReference>
<dbReference type="InterPro" id="IPR003838">
    <property type="entry name" value="ABC3_permease_C"/>
</dbReference>
<comment type="caution">
    <text evidence="11">The sequence shown here is derived from an EMBL/GenBank/DDBJ whole genome shotgun (WGS) entry which is preliminary data.</text>
</comment>
<dbReference type="RefSeq" id="WP_187245052.1">
    <property type="nucleotide sequence ID" value="NZ_BAAAOK010000037.1"/>
</dbReference>
<name>A0ABR7LT79_9ACTN</name>
<evidence type="ECO:0000256" key="7">
    <source>
        <dbReference type="SAM" id="MobiDB-lite"/>
    </source>
</evidence>
<evidence type="ECO:0000256" key="8">
    <source>
        <dbReference type="SAM" id="Phobius"/>
    </source>
</evidence>
<evidence type="ECO:0000256" key="1">
    <source>
        <dbReference type="ARBA" id="ARBA00004651"/>
    </source>
</evidence>
<comment type="similarity">
    <text evidence="6">Belongs to the ABC-4 integral membrane protein family.</text>
</comment>
<evidence type="ECO:0000259" key="9">
    <source>
        <dbReference type="Pfam" id="PF02687"/>
    </source>
</evidence>
<keyword evidence="3 8" id="KW-0812">Transmembrane</keyword>
<proteinExistence type="inferred from homology"/>
<feature type="domain" description="ABC3 transporter permease C-terminal" evidence="9">
    <location>
        <begin position="313"/>
        <end position="422"/>
    </location>
</feature>
<keyword evidence="5 8" id="KW-0472">Membrane</keyword>
<dbReference type="PANTHER" id="PTHR30572:SF4">
    <property type="entry name" value="ABC TRANSPORTER PERMEASE YTRF"/>
    <property type="match status" value="1"/>
</dbReference>
<feature type="region of interest" description="Disordered" evidence="7">
    <location>
        <begin position="84"/>
        <end position="103"/>
    </location>
</feature>
<evidence type="ECO:0000256" key="4">
    <source>
        <dbReference type="ARBA" id="ARBA00022989"/>
    </source>
</evidence>
<feature type="transmembrane region" description="Helical" evidence="8">
    <location>
        <begin position="21"/>
        <end position="42"/>
    </location>
</feature>
<feature type="domain" description="MacB-like periplasmic core" evidence="10">
    <location>
        <begin position="21"/>
        <end position="272"/>
    </location>
</feature>
<evidence type="ECO:0000259" key="10">
    <source>
        <dbReference type="Pfam" id="PF12704"/>
    </source>
</evidence>
<dbReference type="InterPro" id="IPR025857">
    <property type="entry name" value="MacB_PCD"/>
</dbReference>
<evidence type="ECO:0000313" key="11">
    <source>
        <dbReference type="EMBL" id="MBC6468053.1"/>
    </source>
</evidence>
<comment type="subcellular location">
    <subcellularLocation>
        <location evidence="1">Cell membrane</location>
        <topology evidence="1">Multi-pass membrane protein</topology>
    </subcellularLocation>
</comment>